<protein>
    <submittedName>
        <fullName evidence="3">SDR family oxidoreductase</fullName>
    </submittedName>
</protein>
<dbReference type="Pfam" id="PF00106">
    <property type="entry name" value="adh_short"/>
    <property type="match status" value="1"/>
</dbReference>
<dbReference type="InterPro" id="IPR002347">
    <property type="entry name" value="SDR_fam"/>
</dbReference>
<dbReference type="Proteomes" id="UP000326570">
    <property type="component" value="Unassembled WGS sequence"/>
</dbReference>
<dbReference type="PRINTS" id="PR00080">
    <property type="entry name" value="SDRFAMILY"/>
</dbReference>
<dbReference type="Gene3D" id="3.40.50.720">
    <property type="entry name" value="NAD(P)-binding Rossmann-like Domain"/>
    <property type="match status" value="1"/>
</dbReference>
<organism evidence="3 4">
    <name type="scientific">Adhaeribacter soli</name>
    <dbReference type="NCBI Taxonomy" id="2607655"/>
    <lineage>
        <taxon>Bacteria</taxon>
        <taxon>Pseudomonadati</taxon>
        <taxon>Bacteroidota</taxon>
        <taxon>Cytophagia</taxon>
        <taxon>Cytophagales</taxon>
        <taxon>Hymenobacteraceae</taxon>
        <taxon>Adhaeribacter</taxon>
    </lineage>
</organism>
<dbReference type="PANTHER" id="PTHR43157">
    <property type="entry name" value="PHOSPHATIDYLINOSITOL-GLYCAN BIOSYNTHESIS CLASS F PROTEIN-RELATED"/>
    <property type="match status" value="1"/>
</dbReference>
<keyword evidence="1" id="KW-0560">Oxidoreductase</keyword>
<dbReference type="RefSeq" id="WP_150902230.1">
    <property type="nucleotide sequence ID" value="NZ_VTWT01000001.1"/>
</dbReference>
<evidence type="ECO:0000313" key="4">
    <source>
        <dbReference type="Proteomes" id="UP000326570"/>
    </source>
</evidence>
<proteinExistence type="inferred from homology"/>
<dbReference type="PANTHER" id="PTHR43157:SF31">
    <property type="entry name" value="PHOSPHATIDYLINOSITOL-GLYCAN BIOSYNTHESIS CLASS F PROTEIN"/>
    <property type="match status" value="1"/>
</dbReference>
<dbReference type="GO" id="GO:0016491">
    <property type="term" value="F:oxidoreductase activity"/>
    <property type="evidence" value="ECO:0007669"/>
    <property type="project" value="UniProtKB-KW"/>
</dbReference>
<gene>
    <name evidence="3" type="ORF">F0P94_03115</name>
</gene>
<comment type="similarity">
    <text evidence="2">Belongs to the short-chain dehydrogenases/reductases (SDR) family.</text>
</comment>
<dbReference type="PRINTS" id="PR00081">
    <property type="entry name" value="GDHRDH"/>
</dbReference>
<sequence>MLTELNNPIFKPLTDKIALVTGASSGIGKITARELAHLGAHVVMVCRNAEKAAETRKEIIAQTGNENITLLVADLALMQEVKRCAAEFSARFPKLDILVNNVGMMPGKRTLTAEGFEISWATNHLAPFLLTNLVIDKMVAAESARIVNVSSEAHRLGDICFQDMNSPKKYNAFTAYCDSKLANIMFTYELSRRLEFTNITANVLHPGMVATKFGHEHTGSLKYLFLLARPFMISPEQGARTSLYLAASPEVEDLSGYYFSKMKPIKSAEITYNPNISHRLWTLSEIQTGFQF</sequence>
<keyword evidence="4" id="KW-1185">Reference proteome</keyword>
<evidence type="ECO:0000256" key="2">
    <source>
        <dbReference type="RuleBase" id="RU000363"/>
    </source>
</evidence>
<evidence type="ECO:0000313" key="3">
    <source>
        <dbReference type="EMBL" id="KAA9346087.1"/>
    </source>
</evidence>
<dbReference type="CDD" id="cd05327">
    <property type="entry name" value="retinol-DH_like_SDR_c_like"/>
    <property type="match status" value="1"/>
</dbReference>
<dbReference type="SUPFAM" id="SSF51735">
    <property type="entry name" value="NAD(P)-binding Rossmann-fold domains"/>
    <property type="match status" value="1"/>
</dbReference>
<accession>A0A5N1J5U3</accession>
<dbReference type="AlphaFoldDB" id="A0A5N1J5U3"/>
<dbReference type="InterPro" id="IPR036291">
    <property type="entry name" value="NAD(P)-bd_dom_sf"/>
</dbReference>
<comment type="caution">
    <text evidence="3">The sequence shown here is derived from an EMBL/GenBank/DDBJ whole genome shotgun (WGS) entry which is preliminary data.</text>
</comment>
<dbReference type="EMBL" id="VTWT01000001">
    <property type="protein sequence ID" value="KAA9346087.1"/>
    <property type="molecule type" value="Genomic_DNA"/>
</dbReference>
<reference evidence="3 4" key="1">
    <citation type="submission" date="2019-09" db="EMBL/GenBank/DDBJ databases">
        <title>Genome sequence of Adhaeribacter sp. M2.</title>
        <authorList>
            <person name="Srinivasan S."/>
        </authorList>
    </citation>
    <scope>NUCLEOTIDE SEQUENCE [LARGE SCALE GENOMIC DNA]</scope>
    <source>
        <strain evidence="3 4">M2</strain>
    </source>
</reference>
<evidence type="ECO:0000256" key="1">
    <source>
        <dbReference type="ARBA" id="ARBA00023002"/>
    </source>
</evidence>
<name>A0A5N1J5U3_9BACT</name>